<dbReference type="Proteomes" id="UP001239083">
    <property type="component" value="Unassembled WGS sequence"/>
</dbReference>
<keyword evidence="3" id="KW-1185">Reference proteome</keyword>
<evidence type="ECO:0000313" key="3">
    <source>
        <dbReference type="Proteomes" id="UP001239083"/>
    </source>
</evidence>
<dbReference type="InterPro" id="IPR029032">
    <property type="entry name" value="AhpD-like"/>
</dbReference>
<feature type="domain" description="Carboxymuconolactone decarboxylase-like" evidence="1">
    <location>
        <begin position="21"/>
        <end position="106"/>
    </location>
</feature>
<dbReference type="PANTHER" id="PTHR34846">
    <property type="entry name" value="4-CARBOXYMUCONOLACTONE DECARBOXYLASE FAMILY PROTEIN (AFU_ORTHOLOGUE AFUA_6G11590)"/>
    <property type="match status" value="1"/>
</dbReference>
<dbReference type="NCBIfam" id="TIGR00778">
    <property type="entry name" value="ahpD_dom"/>
    <property type="match status" value="1"/>
</dbReference>
<sequence length="163" mass="17613">MTITDALVDIPVRLDFDAIVPRFARAVASLDHAATAELDRVGIDAQLRELVPLRASQLNGCVYCVDLHSKDARAAGVTEQKLHAVVVWQDSGLFTAAERAVLRLTESVTRLSETHVPEDDLAAVLGIFGEERTAALVSLIVTINVWDAIGVTTRCWPVARDGA</sequence>
<dbReference type="InterPro" id="IPR004675">
    <property type="entry name" value="AhpD_core"/>
</dbReference>
<gene>
    <name evidence="2" type="ORF">QFZ26_003387</name>
</gene>
<dbReference type="SUPFAM" id="SSF69118">
    <property type="entry name" value="AhpD-like"/>
    <property type="match status" value="1"/>
</dbReference>
<evidence type="ECO:0000259" key="1">
    <source>
        <dbReference type="Pfam" id="PF02627"/>
    </source>
</evidence>
<comment type="caution">
    <text evidence="2">The sequence shown here is derived from an EMBL/GenBank/DDBJ whole genome shotgun (WGS) entry which is preliminary data.</text>
</comment>
<reference evidence="2 3" key="1">
    <citation type="submission" date="2023-07" db="EMBL/GenBank/DDBJ databases">
        <title>Comparative genomics of wheat-associated soil bacteria to identify genetic determinants of phenazine resistance.</title>
        <authorList>
            <person name="Mouncey N."/>
        </authorList>
    </citation>
    <scope>NUCLEOTIDE SEQUENCE [LARGE SCALE GENOMIC DNA]</scope>
    <source>
        <strain evidence="2 3">V3I3</strain>
    </source>
</reference>
<organism evidence="2 3">
    <name type="scientific">Agromyces ramosus</name>
    <dbReference type="NCBI Taxonomy" id="33879"/>
    <lineage>
        <taxon>Bacteria</taxon>
        <taxon>Bacillati</taxon>
        <taxon>Actinomycetota</taxon>
        <taxon>Actinomycetes</taxon>
        <taxon>Micrococcales</taxon>
        <taxon>Microbacteriaceae</taxon>
        <taxon>Agromyces</taxon>
    </lineage>
</organism>
<name>A0ABU0RCN6_9MICO</name>
<dbReference type="Pfam" id="PF02627">
    <property type="entry name" value="CMD"/>
    <property type="match status" value="1"/>
</dbReference>
<protein>
    <submittedName>
        <fullName evidence="2">AhpD family alkylhydroperoxidase</fullName>
    </submittedName>
</protein>
<dbReference type="InterPro" id="IPR003779">
    <property type="entry name" value="CMD-like"/>
</dbReference>
<proteinExistence type="predicted"/>
<dbReference type="PANTHER" id="PTHR34846:SF5">
    <property type="entry name" value="CARBOXYMUCONOLACTONE DECARBOXYLASE-LIKE DOMAIN-CONTAINING PROTEIN"/>
    <property type="match status" value="1"/>
</dbReference>
<evidence type="ECO:0000313" key="2">
    <source>
        <dbReference type="EMBL" id="MDQ0895832.1"/>
    </source>
</evidence>
<dbReference type="Gene3D" id="1.20.1290.10">
    <property type="entry name" value="AhpD-like"/>
    <property type="match status" value="1"/>
</dbReference>
<dbReference type="RefSeq" id="WP_307044230.1">
    <property type="nucleotide sequence ID" value="NZ_JAUSYY010000001.1"/>
</dbReference>
<dbReference type="EMBL" id="JAUSYY010000001">
    <property type="protein sequence ID" value="MDQ0895832.1"/>
    <property type="molecule type" value="Genomic_DNA"/>
</dbReference>
<accession>A0ABU0RCN6</accession>